<feature type="transmembrane region" description="Helical" evidence="1">
    <location>
        <begin position="132"/>
        <end position="151"/>
    </location>
</feature>
<dbReference type="STRING" id="1969733.B5V00_05185"/>
<organism evidence="2 3">
    <name type="scientific">Geothermobacter hydrogeniphilus</name>
    <dbReference type="NCBI Taxonomy" id="1969733"/>
    <lineage>
        <taxon>Bacteria</taxon>
        <taxon>Pseudomonadati</taxon>
        <taxon>Thermodesulfobacteriota</taxon>
        <taxon>Desulfuromonadia</taxon>
        <taxon>Desulfuromonadales</taxon>
        <taxon>Geothermobacteraceae</taxon>
        <taxon>Geothermobacter</taxon>
    </lineage>
</organism>
<accession>A0A1X0YAD6</accession>
<dbReference type="EMBL" id="NAAD01000004">
    <property type="protein sequence ID" value="ORJ62145.1"/>
    <property type="molecule type" value="Genomic_DNA"/>
</dbReference>
<keyword evidence="1" id="KW-0812">Transmembrane</keyword>
<gene>
    <name evidence="2" type="ORF">B5V00_05185</name>
</gene>
<evidence type="ECO:0000313" key="3">
    <source>
        <dbReference type="Proteomes" id="UP000193136"/>
    </source>
</evidence>
<evidence type="ECO:0000313" key="2">
    <source>
        <dbReference type="EMBL" id="ORJ62145.1"/>
    </source>
</evidence>
<comment type="caution">
    <text evidence="2">The sequence shown here is derived from an EMBL/GenBank/DDBJ whole genome shotgun (WGS) entry which is preliminary data.</text>
</comment>
<keyword evidence="1" id="KW-1133">Transmembrane helix</keyword>
<dbReference type="Proteomes" id="UP000193136">
    <property type="component" value="Unassembled WGS sequence"/>
</dbReference>
<evidence type="ECO:0000256" key="1">
    <source>
        <dbReference type="SAM" id="Phobius"/>
    </source>
</evidence>
<keyword evidence="3" id="KW-1185">Reference proteome</keyword>
<proteinExistence type="predicted"/>
<feature type="transmembrane region" description="Helical" evidence="1">
    <location>
        <begin position="21"/>
        <end position="52"/>
    </location>
</feature>
<dbReference type="AlphaFoldDB" id="A0A1X0YAD6"/>
<reference evidence="2 3" key="1">
    <citation type="submission" date="2017-03" db="EMBL/GenBank/DDBJ databases">
        <title>Genome sequence of Geothermobacter sp. EPR-M, Deep-Sea Iron Reducer.</title>
        <authorList>
            <person name="Tully B."/>
            <person name="Savalia P."/>
            <person name="Abuyen K."/>
            <person name="Baughan C."/>
            <person name="Romero E."/>
            <person name="Ronkowski C."/>
            <person name="Torres B."/>
            <person name="Tremblay J."/>
            <person name="Trujillo A."/>
            <person name="Tyler M."/>
            <person name="Perez-Rodriguez I."/>
            <person name="Amend J."/>
        </authorList>
    </citation>
    <scope>NUCLEOTIDE SEQUENCE [LARGE SCALE GENOMIC DNA]</scope>
    <source>
        <strain evidence="2 3">EPR-M</strain>
    </source>
</reference>
<name>A0A1X0YAD6_9BACT</name>
<dbReference type="RefSeq" id="WP_085009699.1">
    <property type="nucleotide sequence ID" value="NZ_NAAD01000004.1"/>
</dbReference>
<sequence length="173" mass="19753">MRMLLTGPQAERPAGTIMGFFYFYFLLHWLTGFFMFFTKLGFTYGSVVRYYLGDPERFMNPRSFSGLLEVSHFHLFAMGLFFVVFSHLLLFTGFRAQVKDRLTWGLAGALLTDMASGWLVRYLAAEFAWLKLAAFWSVQGLSLVVLGGLVWEFSGRRSRRPLSMAPGKTGQLD</sequence>
<feature type="transmembrane region" description="Helical" evidence="1">
    <location>
        <begin position="72"/>
        <end position="90"/>
    </location>
</feature>
<protein>
    <submittedName>
        <fullName evidence="2">Uncharacterized protein</fullName>
    </submittedName>
</protein>
<feature type="transmembrane region" description="Helical" evidence="1">
    <location>
        <begin position="102"/>
        <end position="120"/>
    </location>
</feature>
<keyword evidence="1" id="KW-0472">Membrane</keyword>